<name>A0AAD7NDP6_9AGAR</name>
<dbReference type="Pfam" id="PF13384">
    <property type="entry name" value="HTH_23"/>
    <property type="match status" value="1"/>
</dbReference>
<evidence type="ECO:0000313" key="2">
    <source>
        <dbReference type="Proteomes" id="UP001215598"/>
    </source>
</evidence>
<dbReference type="Proteomes" id="UP001215598">
    <property type="component" value="Unassembled WGS sequence"/>
</dbReference>
<dbReference type="SUPFAM" id="SSF46689">
    <property type="entry name" value="Homeodomain-like"/>
    <property type="match status" value="1"/>
</dbReference>
<dbReference type="GO" id="GO:0003677">
    <property type="term" value="F:DNA binding"/>
    <property type="evidence" value="ECO:0007669"/>
    <property type="project" value="UniProtKB-KW"/>
</dbReference>
<sequence>MTRLNHKDLSDDTKRTIIHMYYNVGGKLQPDIARDLRISLSSVERTLRRYRQDNLGLHPAPTLRVRGRPRLLKTADVDFLVGLVQRTPDIYLREMQQELSEVCDVDASLLAIWRALRGRGYTRKRVRDLTSIILIFTIQQHL</sequence>
<reference evidence="1" key="1">
    <citation type="submission" date="2023-03" db="EMBL/GenBank/DDBJ databases">
        <title>Massive genome expansion in bonnet fungi (Mycena s.s.) driven by repeated elements and novel gene families across ecological guilds.</title>
        <authorList>
            <consortium name="Lawrence Berkeley National Laboratory"/>
            <person name="Harder C.B."/>
            <person name="Miyauchi S."/>
            <person name="Viragh M."/>
            <person name="Kuo A."/>
            <person name="Thoen E."/>
            <person name="Andreopoulos B."/>
            <person name="Lu D."/>
            <person name="Skrede I."/>
            <person name="Drula E."/>
            <person name="Henrissat B."/>
            <person name="Morin E."/>
            <person name="Kohler A."/>
            <person name="Barry K."/>
            <person name="LaButti K."/>
            <person name="Morin E."/>
            <person name="Salamov A."/>
            <person name="Lipzen A."/>
            <person name="Mereny Z."/>
            <person name="Hegedus B."/>
            <person name="Baldrian P."/>
            <person name="Stursova M."/>
            <person name="Weitz H."/>
            <person name="Taylor A."/>
            <person name="Grigoriev I.V."/>
            <person name="Nagy L.G."/>
            <person name="Martin F."/>
            <person name="Kauserud H."/>
        </authorList>
    </citation>
    <scope>NUCLEOTIDE SEQUENCE</scope>
    <source>
        <strain evidence="1">CBHHK182m</strain>
    </source>
</reference>
<keyword evidence="1" id="KW-0371">Homeobox</keyword>
<dbReference type="AlphaFoldDB" id="A0AAD7NDP6"/>
<accession>A0AAD7NDP6</accession>
<dbReference type="InterPro" id="IPR009057">
    <property type="entry name" value="Homeodomain-like_sf"/>
</dbReference>
<keyword evidence="2" id="KW-1185">Reference proteome</keyword>
<proteinExistence type="predicted"/>
<gene>
    <name evidence="1" type="ORF">B0H16DRAFT_1537351</name>
</gene>
<protein>
    <submittedName>
        <fullName evidence="1">Homeodomain-like protein</fullName>
    </submittedName>
</protein>
<evidence type="ECO:0000313" key="1">
    <source>
        <dbReference type="EMBL" id="KAJ7757647.1"/>
    </source>
</evidence>
<dbReference type="InterPro" id="IPR036388">
    <property type="entry name" value="WH-like_DNA-bd_sf"/>
</dbReference>
<dbReference type="EMBL" id="JARKIB010000044">
    <property type="protein sequence ID" value="KAJ7757647.1"/>
    <property type="molecule type" value="Genomic_DNA"/>
</dbReference>
<comment type="caution">
    <text evidence="1">The sequence shown here is derived from an EMBL/GenBank/DDBJ whole genome shotgun (WGS) entry which is preliminary data.</text>
</comment>
<keyword evidence="1" id="KW-0238">DNA-binding</keyword>
<dbReference type="Gene3D" id="1.10.10.10">
    <property type="entry name" value="Winged helix-like DNA-binding domain superfamily/Winged helix DNA-binding domain"/>
    <property type="match status" value="1"/>
</dbReference>
<organism evidence="1 2">
    <name type="scientific">Mycena metata</name>
    <dbReference type="NCBI Taxonomy" id="1033252"/>
    <lineage>
        <taxon>Eukaryota</taxon>
        <taxon>Fungi</taxon>
        <taxon>Dikarya</taxon>
        <taxon>Basidiomycota</taxon>
        <taxon>Agaricomycotina</taxon>
        <taxon>Agaricomycetes</taxon>
        <taxon>Agaricomycetidae</taxon>
        <taxon>Agaricales</taxon>
        <taxon>Marasmiineae</taxon>
        <taxon>Mycenaceae</taxon>
        <taxon>Mycena</taxon>
    </lineage>
</organism>